<dbReference type="KEGG" id="crq:GCK72_021029"/>
<dbReference type="CTD" id="78777070"/>
<feature type="region of interest" description="Disordered" evidence="1">
    <location>
        <begin position="61"/>
        <end position="89"/>
    </location>
</feature>
<proteinExistence type="predicted"/>
<dbReference type="SMART" id="SM00256">
    <property type="entry name" value="FBOX"/>
    <property type="match status" value="1"/>
</dbReference>
<dbReference type="GeneID" id="78777070"/>
<dbReference type="InterPro" id="IPR001810">
    <property type="entry name" value="F-box_dom"/>
</dbReference>
<sequence>MSTTSAPEFSNLPTDAIGKIIEKCDLKEQLTLRKVSKDLRSLVDEQKNAYKSIEIYPTDSYSPRLSTSSHALSNQIPTTSLASSNRSVKQVDTEDRSVFHHKIPDDSNKMLEFELDYDQYQIVIEKKNS</sequence>
<evidence type="ECO:0000256" key="1">
    <source>
        <dbReference type="SAM" id="MobiDB-lite"/>
    </source>
</evidence>
<gene>
    <name evidence="3" type="ORF">GCK72_021029</name>
</gene>
<name>A0A6A5GIF2_CAERE</name>
<evidence type="ECO:0000313" key="4">
    <source>
        <dbReference type="Proteomes" id="UP000483820"/>
    </source>
</evidence>
<comment type="caution">
    <text evidence="3">The sequence shown here is derived from an EMBL/GenBank/DDBJ whole genome shotgun (WGS) entry which is preliminary data.</text>
</comment>
<feature type="compositionally biased region" description="Polar residues" evidence="1">
    <location>
        <begin position="61"/>
        <end position="88"/>
    </location>
</feature>
<evidence type="ECO:0000259" key="2">
    <source>
        <dbReference type="PROSITE" id="PS50181"/>
    </source>
</evidence>
<evidence type="ECO:0000313" key="3">
    <source>
        <dbReference type="EMBL" id="KAF1754466.1"/>
    </source>
</evidence>
<dbReference type="Proteomes" id="UP000483820">
    <property type="component" value="Chromosome V"/>
</dbReference>
<dbReference type="CDD" id="cd22150">
    <property type="entry name" value="F-box_CeFBXA-like"/>
    <property type="match status" value="1"/>
</dbReference>
<accession>A0A6A5GIF2</accession>
<feature type="domain" description="F-box" evidence="2">
    <location>
        <begin position="6"/>
        <end position="53"/>
    </location>
</feature>
<dbReference type="RefSeq" id="XP_053582871.1">
    <property type="nucleotide sequence ID" value="XM_053733958.1"/>
</dbReference>
<dbReference type="EMBL" id="WUAV01000005">
    <property type="protein sequence ID" value="KAF1754466.1"/>
    <property type="molecule type" value="Genomic_DNA"/>
</dbReference>
<dbReference type="Pfam" id="PF00646">
    <property type="entry name" value="F-box"/>
    <property type="match status" value="1"/>
</dbReference>
<dbReference type="PROSITE" id="PS50181">
    <property type="entry name" value="FBOX"/>
    <property type="match status" value="1"/>
</dbReference>
<organism evidence="3 4">
    <name type="scientific">Caenorhabditis remanei</name>
    <name type="common">Caenorhabditis vulgaris</name>
    <dbReference type="NCBI Taxonomy" id="31234"/>
    <lineage>
        <taxon>Eukaryota</taxon>
        <taxon>Metazoa</taxon>
        <taxon>Ecdysozoa</taxon>
        <taxon>Nematoda</taxon>
        <taxon>Chromadorea</taxon>
        <taxon>Rhabditida</taxon>
        <taxon>Rhabditina</taxon>
        <taxon>Rhabditomorpha</taxon>
        <taxon>Rhabditoidea</taxon>
        <taxon>Rhabditidae</taxon>
        <taxon>Peloderinae</taxon>
        <taxon>Caenorhabditis</taxon>
    </lineage>
</organism>
<dbReference type="AlphaFoldDB" id="A0A6A5GIF2"/>
<protein>
    <recommendedName>
        <fullName evidence="2">F-box domain-containing protein</fullName>
    </recommendedName>
</protein>
<reference evidence="3 4" key="1">
    <citation type="submission" date="2019-12" db="EMBL/GenBank/DDBJ databases">
        <title>Chromosome-level assembly of the Caenorhabditis remanei genome.</title>
        <authorList>
            <person name="Teterina A.A."/>
            <person name="Willis J.H."/>
            <person name="Phillips P.C."/>
        </authorList>
    </citation>
    <scope>NUCLEOTIDE SEQUENCE [LARGE SCALE GENOMIC DNA]</scope>
    <source>
        <strain evidence="3 4">PX506</strain>
        <tissue evidence="3">Whole organism</tissue>
    </source>
</reference>